<dbReference type="Gene3D" id="2.60.40.1890">
    <property type="entry name" value="PCu(A)C copper chaperone"/>
    <property type="match status" value="1"/>
</dbReference>
<dbReference type="PATRIC" id="fig|271.14.peg.561"/>
<dbReference type="InterPro" id="IPR058248">
    <property type="entry name" value="Lxx211020-like"/>
</dbReference>
<organism evidence="1 2">
    <name type="scientific">Thermus aquaticus</name>
    <dbReference type="NCBI Taxonomy" id="271"/>
    <lineage>
        <taxon>Bacteria</taxon>
        <taxon>Thermotogati</taxon>
        <taxon>Deinococcota</taxon>
        <taxon>Deinococci</taxon>
        <taxon>Thermales</taxon>
        <taxon>Thermaceae</taxon>
        <taxon>Thermus</taxon>
    </lineage>
</organism>
<sequence>MRRLLPILLFLFPALAQVVVVEPGWVRLVPPVVPDTAAYLTLVNRGQTPLRLVGAETPVASRVSLHRDHQEHKGGHAVLGMRPLPYVEVPPGGKVAFRPGGYHLMLEGLKRPLKAGEKVELTLLFQGGLKVKVVLPVERR</sequence>
<dbReference type="EMBL" id="LHCI01000106">
    <property type="protein sequence ID" value="KOX89314.1"/>
    <property type="molecule type" value="Genomic_DNA"/>
</dbReference>
<name>A0A0N1IU93_THEAQ</name>
<dbReference type="RefSeq" id="WP_053767174.1">
    <property type="nucleotide sequence ID" value="NZ_LHCI01000106.1"/>
</dbReference>
<dbReference type="InterPro" id="IPR036182">
    <property type="entry name" value="PCuAC_sf"/>
</dbReference>
<dbReference type="SUPFAM" id="SSF110087">
    <property type="entry name" value="DR1885-like metal-binding protein"/>
    <property type="match status" value="1"/>
</dbReference>
<gene>
    <name evidence="1" type="ORF">BVI061214_00472</name>
</gene>
<dbReference type="AlphaFoldDB" id="A0A0N1IU93"/>
<comment type="caution">
    <text evidence="1">The sequence shown here is derived from an EMBL/GenBank/DDBJ whole genome shotgun (WGS) entry which is preliminary data.</text>
</comment>
<dbReference type="PANTHER" id="PTHR36302">
    <property type="entry name" value="BLR7088 PROTEIN"/>
    <property type="match status" value="1"/>
</dbReference>
<accession>A0A0N1IU93</accession>
<evidence type="ECO:0000313" key="2">
    <source>
        <dbReference type="Proteomes" id="UP000037685"/>
    </source>
</evidence>
<evidence type="ECO:0000313" key="1">
    <source>
        <dbReference type="EMBL" id="KOX89314.1"/>
    </source>
</evidence>
<protein>
    <recommendedName>
        <fullName evidence="3">Copper chaperone PCu(A)C</fullName>
    </recommendedName>
</protein>
<evidence type="ECO:0008006" key="3">
    <source>
        <dbReference type="Google" id="ProtNLM"/>
    </source>
</evidence>
<dbReference type="Proteomes" id="UP000037685">
    <property type="component" value="Unassembled WGS sequence"/>
</dbReference>
<dbReference type="Pfam" id="PF04314">
    <property type="entry name" value="PCuAC"/>
    <property type="match status" value="1"/>
</dbReference>
<reference evidence="1 2" key="1">
    <citation type="submission" date="2015-07" db="EMBL/GenBank/DDBJ databases">
        <authorList>
            <person name="Noorani M."/>
        </authorList>
    </citation>
    <scope>NUCLEOTIDE SEQUENCE [LARGE SCALE GENOMIC DNA]</scope>
    <source>
        <strain evidence="2">ATCC 25104 / DSM 625 / JCM 10724 / NBRC 103206 / NCIMB 11243 / YT-1</strain>
    </source>
</reference>
<dbReference type="PANTHER" id="PTHR36302:SF1">
    <property type="entry name" value="COPPER CHAPERONE PCU(A)C"/>
    <property type="match status" value="1"/>
</dbReference>
<dbReference type="InterPro" id="IPR007410">
    <property type="entry name" value="LpqE-like"/>
</dbReference>
<proteinExistence type="predicted"/>